<dbReference type="EMBL" id="MAGO01000011">
    <property type="protein sequence ID" value="OCC14488.1"/>
    <property type="molecule type" value="Genomic_DNA"/>
</dbReference>
<evidence type="ECO:0000313" key="1">
    <source>
        <dbReference type="EMBL" id="OCC14488.1"/>
    </source>
</evidence>
<dbReference type="STRING" id="1156395.DBT_2029"/>
<keyword evidence="2" id="KW-1185">Reference proteome</keyword>
<dbReference type="Proteomes" id="UP000093080">
    <property type="component" value="Unassembled WGS sequence"/>
</dbReference>
<comment type="caution">
    <text evidence="1">The sequence shown here is derived from an EMBL/GenBank/DDBJ whole genome shotgun (WGS) entry which is preliminary data.</text>
</comment>
<reference evidence="1 2" key="1">
    <citation type="submission" date="2016-06" db="EMBL/GenBank/DDBJ databases">
        <title>Respiratory ammonification of nitrate coupled to the oxidation of elemental sulfur in deep-sea autotrophic thermophilic bacteria.</title>
        <authorList>
            <person name="Slobodkina G.B."/>
            <person name="Mardanov A.V."/>
            <person name="Ravin N.V."/>
            <person name="Frolova A.A."/>
            <person name="Viryasiv M.B."/>
            <person name="Chernyh N.A."/>
            <person name="Bonch-Osmolovskaya E.A."/>
            <person name="Slobodkin A.I."/>
        </authorList>
    </citation>
    <scope>NUCLEOTIDE SEQUENCE [LARGE SCALE GENOMIC DNA]</scope>
    <source>
        <strain evidence="1 2">S69</strain>
    </source>
</reference>
<proteinExistence type="predicted"/>
<dbReference type="AlphaFoldDB" id="A0A1B9F3H7"/>
<accession>A0A1B9F3H7</accession>
<organism evidence="1 2">
    <name type="scientific">Dissulfuribacter thermophilus</name>
    <dbReference type="NCBI Taxonomy" id="1156395"/>
    <lineage>
        <taxon>Bacteria</taxon>
        <taxon>Pseudomonadati</taxon>
        <taxon>Thermodesulfobacteriota</taxon>
        <taxon>Dissulfuribacteria</taxon>
        <taxon>Dissulfuribacterales</taxon>
        <taxon>Dissulfuribacteraceae</taxon>
        <taxon>Dissulfuribacter</taxon>
    </lineage>
</organism>
<evidence type="ECO:0000313" key="2">
    <source>
        <dbReference type="Proteomes" id="UP000093080"/>
    </source>
</evidence>
<sequence length="43" mass="4772">MNLALQPQAIVQAGLASTFYLLPSTCYYGYFRGKLFLTPSVVQ</sequence>
<gene>
    <name evidence="1" type="ORF">DBT_2029</name>
</gene>
<name>A0A1B9F3H7_9BACT</name>
<protein>
    <submittedName>
        <fullName evidence="1">Uncharacterized protein</fullName>
    </submittedName>
</protein>